<reference evidence="2" key="1">
    <citation type="submission" date="2019-10" db="EMBL/GenBank/DDBJ databases">
        <authorList>
            <person name="Zhang R."/>
            <person name="Pan Y."/>
            <person name="Wang J."/>
            <person name="Ma R."/>
            <person name="Yu S."/>
        </authorList>
    </citation>
    <scope>NUCLEOTIDE SEQUENCE</scope>
    <source>
        <strain evidence="2">LA-IB0</strain>
        <tissue evidence="2">Leaf</tissue>
    </source>
</reference>
<protein>
    <submittedName>
        <fullName evidence="2">Uncharacterized protein</fullName>
    </submittedName>
</protein>
<evidence type="ECO:0000313" key="2">
    <source>
        <dbReference type="EMBL" id="KAG8362946.1"/>
    </source>
</evidence>
<name>A0AAV6W0J8_9LAMI</name>
<feature type="transmembrane region" description="Helical" evidence="1">
    <location>
        <begin position="134"/>
        <end position="153"/>
    </location>
</feature>
<keyword evidence="3" id="KW-1185">Reference proteome</keyword>
<dbReference type="GO" id="GO:0017148">
    <property type="term" value="P:negative regulation of translation"/>
    <property type="evidence" value="ECO:0007669"/>
    <property type="project" value="TreeGrafter"/>
</dbReference>
<organism evidence="2 3">
    <name type="scientific">Buddleja alternifolia</name>
    <dbReference type="NCBI Taxonomy" id="168488"/>
    <lineage>
        <taxon>Eukaryota</taxon>
        <taxon>Viridiplantae</taxon>
        <taxon>Streptophyta</taxon>
        <taxon>Embryophyta</taxon>
        <taxon>Tracheophyta</taxon>
        <taxon>Spermatophyta</taxon>
        <taxon>Magnoliopsida</taxon>
        <taxon>eudicotyledons</taxon>
        <taxon>Gunneridae</taxon>
        <taxon>Pentapetalae</taxon>
        <taxon>asterids</taxon>
        <taxon>lamiids</taxon>
        <taxon>Lamiales</taxon>
        <taxon>Scrophulariaceae</taxon>
        <taxon>Buddlejeae</taxon>
        <taxon>Buddleja</taxon>
    </lineage>
</organism>
<gene>
    <name evidence="2" type="ORF">BUALT_BualtUnG0020500</name>
</gene>
<comment type="caution">
    <text evidence="2">The sequence shown here is derived from an EMBL/GenBank/DDBJ whole genome shotgun (WGS) entry which is preliminary data.</text>
</comment>
<feature type="transmembrane region" description="Helical" evidence="1">
    <location>
        <begin position="30"/>
        <end position="58"/>
    </location>
</feature>
<proteinExistence type="predicted"/>
<evidence type="ECO:0000256" key="1">
    <source>
        <dbReference type="SAM" id="Phobius"/>
    </source>
</evidence>
<keyword evidence="1" id="KW-0472">Membrane</keyword>
<keyword evidence="1" id="KW-1133">Transmembrane helix</keyword>
<feature type="transmembrane region" description="Helical" evidence="1">
    <location>
        <begin position="95"/>
        <end position="114"/>
    </location>
</feature>
<dbReference type="PANTHER" id="PTHR12979">
    <property type="entry name" value="CCR4-NOT TRANSCRIPTION COMPLEX SUBUNIT 10"/>
    <property type="match status" value="1"/>
</dbReference>
<dbReference type="EMBL" id="WHWC01000156">
    <property type="protein sequence ID" value="KAG8362946.1"/>
    <property type="molecule type" value="Genomic_DNA"/>
</dbReference>
<dbReference type="AlphaFoldDB" id="A0AAV6W0J8"/>
<sequence>MSQMDDATKEGSRNSTVSKTQATGDWVSQVIVLLASVIAALLTASGGVNGVVVAFVFGDDLVSVYYAFLVCVMFAFSSSFSAILILQSKPKAARLFKIIAILCFSSALILLKIFSDSNVNLKFTVTKDFAELDFFFIDLCANGFSFFVIAFSTSDGLPLAAAMVEDDGALSLAAGLAKEAVLLFQAGRFVDCLRILYQFLQKKEDSPKVRRNIAVVENLQDGCSDPKRLIEVLENIKTIEPIDEGTALRVCPLLLEIALLSHNASRSAVTFTSNEPVLPEFALKT</sequence>
<dbReference type="Proteomes" id="UP000826271">
    <property type="component" value="Unassembled WGS sequence"/>
</dbReference>
<evidence type="ECO:0000313" key="3">
    <source>
        <dbReference type="Proteomes" id="UP000826271"/>
    </source>
</evidence>
<dbReference type="PANTHER" id="PTHR12979:SF5">
    <property type="entry name" value="CCR4-NOT TRANSCRIPTION COMPLEX SUBUNIT 10"/>
    <property type="match status" value="1"/>
</dbReference>
<accession>A0AAV6W0J8</accession>
<dbReference type="GO" id="GO:0006402">
    <property type="term" value="P:mRNA catabolic process"/>
    <property type="evidence" value="ECO:0007669"/>
    <property type="project" value="TreeGrafter"/>
</dbReference>
<dbReference type="GO" id="GO:0030014">
    <property type="term" value="C:CCR4-NOT complex"/>
    <property type="evidence" value="ECO:0007669"/>
    <property type="project" value="InterPro"/>
</dbReference>
<feature type="transmembrane region" description="Helical" evidence="1">
    <location>
        <begin position="64"/>
        <end position="86"/>
    </location>
</feature>
<dbReference type="InterPro" id="IPR039740">
    <property type="entry name" value="CNOT10"/>
</dbReference>
<keyword evidence="1" id="KW-0812">Transmembrane</keyword>